<dbReference type="Gene3D" id="2.40.50.140">
    <property type="entry name" value="Nucleic acid-binding proteins"/>
    <property type="match status" value="1"/>
</dbReference>
<feature type="region of interest" description="Disordered" evidence="5">
    <location>
        <begin position="387"/>
        <end position="411"/>
    </location>
</feature>
<keyword evidence="2" id="KW-0158">Chromosome</keyword>
<feature type="compositionally biased region" description="Basic and acidic residues" evidence="5">
    <location>
        <begin position="225"/>
        <end position="234"/>
    </location>
</feature>
<dbReference type="InterPro" id="IPR028389">
    <property type="entry name" value="POT1"/>
</dbReference>
<evidence type="ECO:0000259" key="6">
    <source>
        <dbReference type="SMART" id="SM00976"/>
    </source>
</evidence>
<dbReference type="Proteomes" id="UP001201262">
    <property type="component" value="Unassembled WGS sequence"/>
</dbReference>
<accession>A0AAD4L2Q4</accession>
<feature type="compositionally biased region" description="Polar residues" evidence="5">
    <location>
        <begin position="784"/>
        <end position="798"/>
    </location>
</feature>
<organism evidence="7 8">
    <name type="scientific">Talaromyces proteolyticus</name>
    <dbReference type="NCBI Taxonomy" id="1131652"/>
    <lineage>
        <taxon>Eukaryota</taxon>
        <taxon>Fungi</taxon>
        <taxon>Dikarya</taxon>
        <taxon>Ascomycota</taxon>
        <taxon>Pezizomycotina</taxon>
        <taxon>Eurotiomycetes</taxon>
        <taxon>Eurotiomycetidae</taxon>
        <taxon>Eurotiales</taxon>
        <taxon>Trichocomaceae</taxon>
        <taxon>Talaromyces</taxon>
        <taxon>Talaromyces sect. Bacilispori</taxon>
    </lineage>
</organism>
<keyword evidence="3" id="KW-0779">Telomere</keyword>
<dbReference type="EMBL" id="JAJTJA010000003">
    <property type="protein sequence ID" value="KAH8702134.1"/>
    <property type="molecule type" value="Genomic_DNA"/>
</dbReference>
<gene>
    <name evidence="7" type="ORF">BGW36DRAFT_356273</name>
</gene>
<keyword evidence="4" id="KW-0238">DNA-binding</keyword>
<feature type="compositionally biased region" description="Acidic residues" evidence="5">
    <location>
        <begin position="799"/>
        <end position="814"/>
    </location>
</feature>
<feature type="compositionally biased region" description="Polar residues" evidence="5">
    <location>
        <begin position="817"/>
        <end position="828"/>
    </location>
</feature>
<dbReference type="PANTHER" id="PTHR14513:SF0">
    <property type="entry name" value="PROTECTION OF TELOMERES PROTEIN 1"/>
    <property type="match status" value="1"/>
</dbReference>
<feature type="compositionally biased region" description="Low complexity" evidence="5">
    <location>
        <begin position="275"/>
        <end position="286"/>
    </location>
</feature>
<evidence type="ECO:0000256" key="3">
    <source>
        <dbReference type="ARBA" id="ARBA00022895"/>
    </source>
</evidence>
<comment type="caution">
    <text evidence="7">The sequence shown here is derived from an EMBL/GenBank/DDBJ whole genome shotgun (WGS) entry which is preliminary data.</text>
</comment>
<feature type="compositionally biased region" description="Polar residues" evidence="5">
    <location>
        <begin position="401"/>
        <end position="411"/>
    </location>
</feature>
<sequence length="1208" mass="132908">MESTDSSSLHQVNLPQSLVPVAQLSPDLEHPAQHSFQAVVTLVWPFSSSNRAFSLLLAEPDYRLRQQSGQVRVTFCGGCAEEVARIRVGIGDKLTLSLEGAQWIENKNANSTPGRSIGWEIQFTNRVKLEAFRHAQKIAAVDIDYPEPQNDSTILATPTRGDYGLTDSLAWKDRWETPAFLRKRRLSSESPLRTGFGLLEEKDGYILGKGRKRPRFSFPSNGWRLVDESDKEEPSNEGTWFESDEEELQRDDEIISDTAVKDAGFEVSEPTEHAPSLPSSPTTPISAKAPDTNSIPIQIVVPEGKLREPTLADNQSPLPTDTPRLHPLPSPGLPTPSPIVSTPENALGYFSGITFQPTSQLLAPRTIHNHQLNSISTSNCLSGGVIHPGPSETTDLGAAPQETSTQSAQSNTTFDFSSHAAAALAATGDYNSLQTPYQESSELGIDPVTVAESSGHLTTEDQGNLPIDPTISFKRGHHGYERQCKTNDHLVMEEEYSDVPEYQYEAATEKDGEGNAFEVDDIGLSHGDQLNPERRNSVNAYEIQNEGDEDATFENTDPHRETPDAPYSHDYPNNEIEPSRRRIYHDGTDEDEMVSDELTPDDMDEEDGEADEDDEMSEGLEDDIKSKPETQGRLSVESPQESKPPPRNVYPEVIVIDSDSEDEPAQPITRSPLQYDDESYDESGSPSDINEQAGYDSFEELGEEYEEADDEEEIRNEIYDKDHMDENSDIRILNNEQASDDESEKGDGPGHIDDEELRGVEQDTGSDRCKSLESSDSVHLDHTNGYSTSKITHAISTTTEEEVCILSDADDDPDVSATKTRSVESSPQMALMNLPLVTRTRPLPTPQATQSGESRHASPDSLADVPDDTKPSIDEATSNMGKATPEASQHQWIDGSDDKISPTIPIPPAQVTEYELHGHKAEDTAAPEVLDEVVLVDDRSAFESVETQFPAPTAIESIPERYPETPSLRTREATYATLVTLGDHVNGLVDTISVIVEASPVERATHDSKDNYFTLRITDTTMAGTTIMVHVFHSDKASLPVVSEGDVIVLRDFKVQNFDHSTALVSCTDSAWAVFNAEADEPRVTGPTAKVGEDERGRAQELQEWYHSAGAAMAADHMLQVSIDQEQKEHTPSSVASSVASSDVGSLGSAAVVSFSRPRLRRKKSRRRITIHELRDGRRYTEAGPSPGNQLIHELRDGTVYAHSFESD</sequence>
<dbReference type="Pfam" id="PF02765">
    <property type="entry name" value="POT1"/>
    <property type="match status" value="1"/>
</dbReference>
<feature type="compositionally biased region" description="Basic and acidic residues" evidence="5">
    <location>
        <begin position="577"/>
        <end position="587"/>
    </location>
</feature>
<evidence type="ECO:0000313" key="7">
    <source>
        <dbReference type="EMBL" id="KAH8702134.1"/>
    </source>
</evidence>
<comment type="subcellular location">
    <subcellularLocation>
        <location evidence="1">Chromosome</location>
        <location evidence="1">Telomere</location>
    </subcellularLocation>
</comment>
<feature type="compositionally biased region" description="Basic and acidic residues" evidence="5">
    <location>
        <begin position="745"/>
        <end position="782"/>
    </location>
</feature>
<evidence type="ECO:0000256" key="5">
    <source>
        <dbReference type="SAM" id="MobiDB-lite"/>
    </source>
</evidence>
<dbReference type="GO" id="GO:0010521">
    <property type="term" value="F:telomerase inhibitor activity"/>
    <property type="evidence" value="ECO:0007669"/>
    <property type="project" value="TreeGrafter"/>
</dbReference>
<feature type="region of interest" description="Disordered" evidence="5">
    <location>
        <begin position="266"/>
        <end position="293"/>
    </location>
</feature>
<evidence type="ECO:0000256" key="1">
    <source>
        <dbReference type="ARBA" id="ARBA00004574"/>
    </source>
</evidence>
<protein>
    <recommendedName>
        <fullName evidence="6">Telomeric single stranded DNA binding POT1/Cdc13 domain-containing protein</fullName>
    </recommendedName>
</protein>
<dbReference type="AlphaFoldDB" id="A0AAD4L2Q4"/>
<name>A0AAD4L2Q4_9EURO</name>
<feature type="compositionally biased region" description="Acidic residues" evidence="5">
    <location>
        <begin position="588"/>
        <end position="621"/>
    </location>
</feature>
<reference evidence="7" key="1">
    <citation type="submission" date="2021-12" db="EMBL/GenBank/DDBJ databases">
        <title>Convergent genome expansion in fungi linked to evolution of root-endophyte symbiosis.</title>
        <authorList>
            <consortium name="DOE Joint Genome Institute"/>
            <person name="Ke Y.-H."/>
            <person name="Bonito G."/>
            <person name="Liao H.-L."/>
            <person name="Looney B."/>
            <person name="Rojas-Flechas A."/>
            <person name="Nash J."/>
            <person name="Hameed K."/>
            <person name="Schadt C."/>
            <person name="Martin F."/>
            <person name="Crous P.W."/>
            <person name="Miettinen O."/>
            <person name="Magnuson J.K."/>
            <person name="Labbe J."/>
            <person name="Jacobson D."/>
            <person name="Doktycz M.J."/>
            <person name="Veneault-Fourrey C."/>
            <person name="Kuo A."/>
            <person name="Mondo S."/>
            <person name="Calhoun S."/>
            <person name="Riley R."/>
            <person name="Ohm R."/>
            <person name="LaButti K."/>
            <person name="Andreopoulos B."/>
            <person name="Pangilinan J."/>
            <person name="Nolan M."/>
            <person name="Tritt A."/>
            <person name="Clum A."/>
            <person name="Lipzen A."/>
            <person name="Daum C."/>
            <person name="Barry K."/>
            <person name="Grigoriev I.V."/>
            <person name="Vilgalys R."/>
        </authorList>
    </citation>
    <scope>NUCLEOTIDE SEQUENCE</scope>
    <source>
        <strain evidence="7">PMI_201</strain>
    </source>
</reference>
<feature type="compositionally biased region" description="Polar residues" evidence="5">
    <location>
        <begin position="875"/>
        <end position="891"/>
    </location>
</feature>
<dbReference type="InterPro" id="IPR012340">
    <property type="entry name" value="NA-bd_OB-fold"/>
</dbReference>
<dbReference type="RefSeq" id="XP_046075510.1">
    <property type="nucleotide sequence ID" value="XM_046213749.1"/>
</dbReference>
<dbReference type="GO" id="GO:0098505">
    <property type="term" value="F:G-rich strand telomeric DNA binding"/>
    <property type="evidence" value="ECO:0007669"/>
    <property type="project" value="TreeGrafter"/>
</dbReference>
<dbReference type="GO" id="GO:0016233">
    <property type="term" value="P:telomere capping"/>
    <property type="evidence" value="ECO:0007669"/>
    <property type="project" value="TreeGrafter"/>
</dbReference>
<feature type="compositionally biased region" description="Acidic residues" evidence="5">
    <location>
        <begin position="697"/>
        <end position="714"/>
    </location>
</feature>
<feature type="domain" description="Telomeric single stranded DNA binding POT1/Cdc13" evidence="6">
    <location>
        <begin position="975"/>
        <end position="1107"/>
    </location>
</feature>
<evidence type="ECO:0000313" key="8">
    <source>
        <dbReference type="Proteomes" id="UP001201262"/>
    </source>
</evidence>
<dbReference type="SMART" id="SM00976">
    <property type="entry name" value="Telo_bind"/>
    <property type="match status" value="1"/>
</dbReference>
<dbReference type="GeneID" id="70244036"/>
<keyword evidence="8" id="KW-1185">Reference proteome</keyword>
<dbReference type="GO" id="GO:0032210">
    <property type="term" value="P:regulation of telomere maintenance via telomerase"/>
    <property type="evidence" value="ECO:0007669"/>
    <property type="project" value="TreeGrafter"/>
</dbReference>
<proteinExistence type="predicted"/>
<evidence type="ECO:0000256" key="2">
    <source>
        <dbReference type="ARBA" id="ARBA00022454"/>
    </source>
</evidence>
<feature type="region of interest" description="Disordered" evidence="5">
    <location>
        <begin position="542"/>
        <end position="905"/>
    </location>
</feature>
<dbReference type="SUPFAM" id="SSF50249">
    <property type="entry name" value="Nucleic acid-binding proteins"/>
    <property type="match status" value="1"/>
</dbReference>
<feature type="region of interest" description="Disordered" evidence="5">
    <location>
        <begin position="218"/>
        <end position="249"/>
    </location>
</feature>
<feature type="region of interest" description="Disordered" evidence="5">
    <location>
        <begin position="305"/>
        <end position="332"/>
    </location>
</feature>
<dbReference type="GO" id="GO:0000783">
    <property type="term" value="C:nuclear telomere cap complex"/>
    <property type="evidence" value="ECO:0007669"/>
    <property type="project" value="TreeGrafter"/>
</dbReference>
<dbReference type="PANTHER" id="PTHR14513">
    <property type="entry name" value="PROTECTION OF TELOMERES 1"/>
    <property type="match status" value="1"/>
</dbReference>
<dbReference type="InterPro" id="IPR011564">
    <property type="entry name" value="Telomer_end-bd_POT1/Cdc13"/>
</dbReference>
<dbReference type="CDD" id="cd04497">
    <property type="entry name" value="hPOT1_OB1_like"/>
    <property type="match status" value="1"/>
</dbReference>
<feature type="compositionally biased region" description="Basic and acidic residues" evidence="5">
    <location>
        <begin position="715"/>
        <end position="729"/>
    </location>
</feature>
<evidence type="ECO:0000256" key="4">
    <source>
        <dbReference type="ARBA" id="ARBA00023125"/>
    </source>
</evidence>